<dbReference type="InterPro" id="IPR011435">
    <property type="entry name" value="UmpAB"/>
</dbReference>
<proteinExistence type="predicted"/>
<feature type="transmembrane region" description="Helical" evidence="1">
    <location>
        <begin position="12"/>
        <end position="35"/>
    </location>
</feature>
<dbReference type="OrthoDB" id="9805989at2"/>
<feature type="transmembrane region" description="Helical" evidence="1">
    <location>
        <begin position="83"/>
        <end position="103"/>
    </location>
</feature>
<feature type="transmembrane region" description="Helical" evidence="1">
    <location>
        <begin position="177"/>
        <end position="200"/>
    </location>
</feature>
<keyword evidence="1" id="KW-0472">Membrane</keyword>
<keyword evidence="3" id="KW-1185">Reference proteome</keyword>
<organism evidence="2 3">
    <name type="scientific">Pelagirhabdus alkalitolerans</name>
    <dbReference type="NCBI Taxonomy" id="1612202"/>
    <lineage>
        <taxon>Bacteria</taxon>
        <taxon>Bacillati</taxon>
        <taxon>Bacillota</taxon>
        <taxon>Bacilli</taxon>
        <taxon>Bacillales</taxon>
        <taxon>Bacillaceae</taxon>
        <taxon>Pelagirhabdus</taxon>
    </lineage>
</organism>
<sequence>MIVELFTGFDQTLIDVFFALFPLLVLFFVFQIFFLRLKMRKVIDTLVGFLLAYVGLALFLQGVNRGFLPVGETVGKIFGNMEATWLTVVIGFILGFMAAYAEPAVKVHIKQVEKVTGGSIPSRLLLYTISIGVGLSIAMSMIKIVFGFSIWYYVLPGYIIAFLLARRTSKLFTAIAFDSGGIVTGPMIATFMLALFVGLATATPGRDAVLDGFGMIALVALSPILSVLILGHLFQSSKETRS</sequence>
<name>A0A1G6L0Y0_9BACI</name>
<keyword evidence="1" id="KW-1133">Transmembrane helix</keyword>
<dbReference type="EMBL" id="FMYI01000007">
    <property type="protein sequence ID" value="SDC36807.1"/>
    <property type="molecule type" value="Genomic_DNA"/>
</dbReference>
<accession>A0A1G6L0Y0</accession>
<dbReference type="Pfam" id="PF07556">
    <property type="entry name" value="DUF1538"/>
    <property type="match status" value="1"/>
</dbReference>
<feature type="transmembrane region" description="Helical" evidence="1">
    <location>
        <begin position="124"/>
        <end position="142"/>
    </location>
</feature>
<evidence type="ECO:0000313" key="3">
    <source>
        <dbReference type="Proteomes" id="UP000242949"/>
    </source>
</evidence>
<feature type="transmembrane region" description="Helical" evidence="1">
    <location>
        <begin position="148"/>
        <end position="165"/>
    </location>
</feature>
<evidence type="ECO:0000313" key="2">
    <source>
        <dbReference type="EMBL" id="SDC36807.1"/>
    </source>
</evidence>
<dbReference type="AlphaFoldDB" id="A0A1G6L0Y0"/>
<evidence type="ECO:0000256" key="1">
    <source>
        <dbReference type="SAM" id="Phobius"/>
    </source>
</evidence>
<gene>
    <name evidence="2" type="ORF">SAMN05421734_10754</name>
</gene>
<feature type="transmembrane region" description="Helical" evidence="1">
    <location>
        <begin position="42"/>
        <end position="63"/>
    </location>
</feature>
<protein>
    <recommendedName>
        <fullName evidence="4">DUF1538 domain-containing protein</fullName>
    </recommendedName>
</protein>
<dbReference type="STRING" id="1612202.SAMN05421734_10754"/>
<evidence type="ECO:0008006" key="4">
    <source>
        <dbReference type="Google" id="ProtNLM"/>
    </source>
</evidence>
<dbReference type="Proteomes" id="UP000242949">
    <property type="component" value="Unassembled WGS sequence"/>
</dbReference>
<dbReference type="RefSeq" id="WP_090796210.1">
    <property type="nucleotide sequence ID" value="NZ_FMYI01000007.1"/>
</dbReference>
<feature type="transmembrane region" description="Helical" evidence="1">
    <location>
        <begin position="212"/>
        <end position="234"/>
    </location>
</feature>
<reference evidence="3" key="1">
    <citation type="submission" date="2016-09" db="EMBL/GenBank/DDBJ databases">
        <authorList>
            <person name="Varghese N."/>
            <person name="Submissions S."/>
        </authorList>
    </citation>
    <scope>NUCLEOTIDE SEQUENCE [LARGE SCALE GENOMIC DNA]</scope>
    <source>
        <strain evidence="3">S5</strain>
    </source>
</reference>
<keyword evidence="1" id="KW-0812">Transmembrane</keyword>